<feature type="region of interest" description="Disordered" evidence="1">
    <location>
        <begin position="199"/>
        <end position="245"/>
    </location>
</feature>
<dbReference type="HOGENOM" id="CLU_1132781_0_0_5"/>
<sequence>MTDIDTTGGLSADTSGDTRGAGKKGQAKAAIGQAGHALKQEAQTFASAAQERARTEAQKRTQTATKTLGDFANAVRRAGDELAQADQSPAARLIGQAADGLEKLTRNLEDKQPEELLDAVRDFGRRHPAAFIGGAVLAGIALGRFVRASESATGLTSDYAGDLSDTAGETTYPPAETSTYAAGPAATADETLGLSGALSGGLSGGMTGASGVDAEVETPGLVPSDVEDQTSVLGVDEDAPERRGT</sequence>
<dbReference type="Proteomes" id="UP000001868">
    <property type="component" value="Chromosome"/>
</dbReference>
<dbReference type="KEGG" id="pzu:PHZ_c1048"/>
<dbReference type="AlphaFoldDB" id="B4RHK2"/>
<keyword evidence="3" id="KW-1185">Reference proteome</keyword>
<evidence type="ECO:0000313" key="3">
    <source>
        <dbReference type="Proteomes" id="UP000001868"/>
    </source>
</evidence>
<dbReference type="OrthoDB" id="7211085at2"/>
<evidence type="ECO:0008006" key="4">
    <source>
        <dbReference type="Google" id="ProtNLM"/>
    </source>
</evidence>
<name>B4RHK2_PHEZH</name>
<gene>
    <name evidence="2" type="ordered locus">PHZ_c1048</name>
</gene>
<protein>
    <recommendedName>
        <fullName evidence="4">DUF3618 domain-containing protein</fullName>
    </recommendedName>
</protein>
<evidence type="ECO:0000313" key="2">
    <source>
        <dbReference type="EMBL" id="ACG77462.1"/>
    </source>
</evidence>
<feature type="region of interest" description="Disordered" evidence="1">
    <location>
        <begin position="156"/>
        <end position="180"/>
    </location>
</feature>
<feature type="compositionally biased region" description="Polar residues" evidence="1">
    <location>
        <begin position="1"/>
        <end position="17"/>
    </location>
</feature>
<feature type="compositionally biased region" description="Gly residues" evidence="1">
    <location>
        <begin position="199"/>
        <end position="208"/>
    </location>
</feature>
<organism evidence="2 3">
    <name type="scientific">Phenylobacterium zucineum (strain HLK1)</name>
    <dbReference type="NCBI Taxonomy" id="450851"/>
    <lineage>
        <taxon>Bacteria</taxon>
        <taxon>Pseudomonadati</taxon>
        <taxon>Pseudomonadota</taxon>
        <taxon>Alphaproteobacteria</taxon>
        <taxon>Caulobacterales</taxon>
        <taxon>Caulobacteraceae</taxon>
        <taxon>Phenylobacterium</taxon>
    </lineage>
</organism>
<proteinExistence type="predicted"/>
<accession>B4RHK2</accession>
<dbReference type="EMBL" id="CP000747">
    <property type="protein sequence ID" value="ACG77462.1"/>
    <property type="molecule type" value="Genomic_DNA"/>
</dbReference>
<evidence type="ECO:0000256" key="1">
    <source>
        <dbReference type="SAM" id="MobiDB-lite"/>
    </source>
</evidence>
<reference evidence="2 3" key="1">
    <citation type="journal article" date="2008" name="BMC Genomics">
        <title>Complete genome of Phenylobacterium zucineum - a novel facultative intracellular bacterium isolated from human erythroleukemia cell line K562.</title>
        <authorList>
            <person name="Luo Y."/>
            <person name="Xu X."/>
            <person name="Ding Z."/>
            <person name="Liu Z."/>
            <person name="Zhang B."/>
            <person name="Yan Z."/>
            <person name="Sun J."/>
            <person name="Hu S."/>
            <person name="Hu X."/>
        </authorList>
    </citation>
    <scope>NUCLEOTIDE SEQUENCE [LARGE SCALE GENOMIC DNA]</scope>
    <source>
        <strain evidence="2 3">HLK1</strain>
    </source>
</reference>
<feature type="region of interest" description="Disordered" evidence="1">
    <location>
        <begin position="1"/>
        <end position="64"/>
    </location>
</feature>
<dbReference type="STRING" id="450851.PHZ_c1048"/>
<dbReference type="RefSeq" id="WP_012521608.1">
    <property type="nucleotide sequence ID" value="NC_011144.1"/>
</dbReference>